<evidence type="ECO:0008006" key="3">
    <source>
        <dbReference type="Google" id="ProtNLM"/>
    </source>
</evidence>
<sequence length="117" mass="13442">MPFRFKKFRVYEEAKDFCKFCREIVKEKITDKDLSGQINRALNSIILNIAEGSAYNSDIEFARFLSISIRSVYEVVAGFDIATSEKMIDEGLNNDIETRAENLVKQLSTFRSSLKKS</sequence>
<comment type="caution">
    <text evidence="1">The sequence shown here is derived from an EMBL/GenBank/DDBJ whole genome shotgun (WGS) entry which is preliminary data.</text>
</comment>
<dbReference type="InterPro" id="IPR012657">
    <property type="entry name" value="23S_rRNA-intervening_sequence"/>
</dbReference>
<organism evidence="1 2">
    <name type="scientific">Candidatus Schekmanbacteria bacterium RBG_16_38_11</name>
    <dbReference type="NCBI Taxonomy" id="1817880"/>
    <lineage>
        <taxon>Bacteria</taxon>
        <taxon>Candidatus Schekmaniibacteriota</taxon>
    </lineage>
</organism>
<gene>
    <name evidence="1" type="ORF">A2149_03935</name>
</gene>
<dbReference type="InterPro" id="IPR036583">
    <property type="entry name" value="23S_rRNA_IVS_sf"/>
</dbReference>
<name>A0A1F7RVP6_9BACT</name>
<dbReference type="Gene3D" id="1.20.1440.60">
    <property type="entry name" value="23S rRNA-intervening sequence"/>
    <property type="match status" value="1"/>
</dbReference>
<evidence type="ECO:0000313" key="2">
    <source>
        <dbReference type="Proteomes" id="UP000178435"/>
    </source>
</evidence>
<reference evidence="1 2" key="1">
    <citation type="journal article" date="2016" name="Nat. Commun.">
        <title>Thousands of microbial genomes shed light on interconnected biogeochemical processes in an aquifer system.</title>
        <authorList>
            <person name="Anantharaman K."/>
            <person name="Brown C.T."/>
            <person name="Hug L.A."/>
            <person name="Sharon I."/>
            <person name="Castelle C.J."/>
            <person name="Probst A.J."/>
            <person name="Thomas B.C."/>
            <person name="Singh A."/>
            <person name="Wilkins M.J."/>
            <person name="Karaoz U."/>
            <person name="Brodie E.L."/>
            <person name="Williams K.H."/>
            <person name="Hubbard S.S."/>
            <person name="Banfield J.F."/>
        </authorList>
    </citation>
    <scope>NUCLEOTIDE SEQUENCE [LARGE SCALE GENOMIC DNA]</scope>
</reference>
<dbReference type="EMBL" id="MGDF01000116">
    <property type="protein sequence ID" value="OGL44967.1"/>
    <property type="molecule type" value="Genomic_DNA"/>
</dbReference>
<protein>
    <recommendedName>
        <fullName evidence="3">Four helix bundle protein</fullName>
    </recommendedName>
</protein>
<dbReference type="SUPFAM" id="SSF158446">
    <property type="entry name" value="IVS-encoded protein-like"/>
    <property type="match status" value="1"/>
</dbReference>
<dbReference type="Proteomes" id="UP000178435">
    <property type="component" value="Unassembled WGS sequence"/>
</dbReference>
<dbReference type="NCBIfam" id="TIGR02436">
    <property type="entry name" value="four helix bundle protein"/>
    <property type="match status" value="1"/>
</dbReference>
<proteinExistence type="predicted"/>
<dbReference type="PANTHER" id="PTHR38471:SF2">
    <property type="entry name" value="FOUR HELIX BUNDLE PROTEIN"/>
    <property type="match status" value="1"/>
</dbReference>
<dbReference type="AlphaFoldDB" id="A0A1F7RVP6"/>
<dbReference type="PANTHER" id="PTHR38471">
    <property type="entry name" value="FOUR HELIX BUNDLE PROTEIN"/>
    <property type="match status" value="1"/>
</dbReference>
<accession>A0A1F7RVP6</accession>
<evidence type="ECO:0000313" key="1">
    <source>
        <dbReference type="EMBL" id="OGL44967.1"/>
    </source>
</evidence>
<dbReference type="Pfam" id="PF05635">
    <property type="entry name" value="23S_rRNA_IVP"/>
    <property type="match status" value="1"/>
</dbReference>